<dbReference type="InterPro" id="IPR001841">
    <property type="entry name" value="Znf_RING"/>
</dbReference>
<dbReference type="OrthoDB" id="194358at2759"/>
<dbReference type="PANTHER" id="PTHR24185">
    <property type="entry name" value="CALCIUM-INDEPENDENT PHOSPHOLIPASE A2-GAMMA"/>
    <property type="match status" value="1"/>
</dbReference>
<dbReference type="PANTHER" id="PTHR24185:SF8">
    <property type="entry name" value="PNPLA DOMAIN-CONTAINING PROTEIN"/>
    <property type="match status" value="1"/>
</dbReference>
<dbReference type="PROSITE" id="PS00518">
    <property type="entry name" value="ZF_RING_1"/>
    <property type="match status" value="1"/>
</dbReference>
<dbReference type="Gene3D" id="3.40.1090.10">
    <property type="entry name" value="Cytosolic phospholipase A2 catalytic domain"/>
    <property type="match status" value="1"/>
</dbReference>
<feature type="short sequence motif" description="GXGXXG" evidence="6">
    <location>
        <begin position="474"/>
        <end position="479"/>
    </location>
</feature>
<dbReference type="SUPFAM" id="SSF52151">
    <property type="entry name" value="FabD/lysophospholipase-like"/>
    <property type="match status" value="1"/>
</dbReference>
<evidence type="ECO:0008006" key="11">
    <source>
        <dbReference type="Google" id="ProtNLM"/>
    </source>
</evidence>
<evidence type="ECO:0000256" key="4">
    <source>
        <dbReference type="ARBA" id="ARBA00023098"/>
    </source>
</evidence>
<gene>
    <name evidence="9" type="ORF">ALTATR162_LOCUS125</name>
</gene>
<dbReference type="GeneID" id="67012563"/>
<dbReference type="InterPro" id="IPR017907">
    <property type="entry name" value="Znf_RING_CS"/>
</dbReference>
<dbReference type="PROSITE" id="PS51635">
    <property type="entry name" value="PNPLA"/>
    <property type="match status" value="1"/>
</dbReference>
<keyword evidence="3" id="KW-0862">Zinc</keyword>
<organism evidence="9 10">
    <name type="scientific">Alternaria atra</name>
    <dbReference type="NCBI Taxonomy" id="119953"/>
    <lineage>
        <taxon>Eukaryota</taxon>
        <taxon>Fungi</taxon>
        <taxon>Dikarya</taxon>
        <taxon>Ascomycota</taxon>
        <taxon>Pezizomycotina</taxon>
        <taxon>Dothideomycetes</taxon>
        <taxon>Pleosporomycetidae</taxon>
        <taxon>Pleosporales</taxon>
        <taxon>Pleosporineae</taxon>
        <taxon>Pleosporaceae</taxon>
        <taxon>Alternaria</taxon>
        <taxon>Alternaria sect. Ulocladioides</taxon>
    </lineage>
</organism>
<evidence type="ECO:0000256" key="1">
    <source>
        <dbReference type="ARBA" id="ARBA00022723"/>
    </source>
</evidence>
<dbReference type="PROSITE" id="PS50089">
    <property type="entry name" value="ZF_RING_2"/>
    <property type="match status" value="1"/>
</dbReference>
<dbReference type="RefSeq" id="XP_043163653.1">
    <property type="nucleotide sequence ID" value="XM_043307718.1"/>
</dbReference>
<keyword evidence="4" id="KW-0443">Lipid metabolism</keyword>
<evidence type="ECO:0000256" key="5">
    <source>
        <dbReference type="PROSITE-ProRule" id="PRU00175"/>
    </source>
</evidence>
<evidence type="ECO:0000256" key="3">
    <source>
        <dbReference type="ARBA" id="ARBA00022833"/>
    </source>
</evidence>
<name>A0A8J2HQW7_9PLEO</name>
<evidence type="ECO:0000256" key="6">
    <source>
        <dbReference type="PROSITE-ProRule" id="PRU01161"/>
    </source>
</evidence>
<dbReference type="GO" id="GO:0019369">
    <property type="term" value="P:arachidonate metabolic process"/>
    <property type="evidence" value="ECO:0007669"/>
    <property type="project" value="TreeGrafter"/>
</dbReference>
<accession>A0A8J2HQW7</accession>
<dbReference type="AlphaFoldDB" id="A0A8J2HQW7"/>
<feature type="domain" description="RING-type" evidence="7">
    <location>
        <begin position="405"/>
        <end position="451"/>
    </location>
</feature>
<dbReference type="GO" id="GO:0046486">
    <property type="term" value="P:glycerolipid metabolic process"/>
    <property type="evidence" value="ECO:0007669"/>
    <property type="project" value="UniProtKB-ARBA"/>
</dbReference>
<dbReference type="GO" id="GO:0008270">
    <property type="term" value="F:zinc ion binding"/>
    <property type="evidence" value="ECO:0007669"/>
    <property type="project" value="UniProtKB-KW"/>
</dbReference>
<evidence type="ECO:0000259" key="8">
    <source>
        <dbReference type="PROSITE" id="PS51635"/>
    </source>
</evidence>
<reference evidence="9" key="1">
    <citation type="submission" date="2021-05" db="EMBL/GenBank/DDBJ databases">
        <authorList>
            <person name="Stam R."/>
        </authorList>
    </citation>
    <scope>NUCLEOTIDE SEQUENCE</scope>
    <source>
        <strain evidence="9">CS162</strain>
    </source>
</reference>
<feature type="domain" description="PNPLA" evidence="8">
    <location>
        <begin position="470"/>
        <end position="671"/>
    </location>
</feature>
<protein>
    <recommendedName>
        <fullName evidence="11">PNPLA domain-containing protein</fullName>
    </recommendedName>
</protein>
<keyword evidence="2 5" id="KW-0863">Zinc-finger</keyword>
<dbReference type="InterPro" id="IPR002641">
    <property type="entry name" value="PNPLA_dom"/>
</dbReference>
<comment type="caution">
    <text evidence="9">The sequence shown here is derived from an EMBL/GenBank/DDBJ whole genome shotgun (WGS) entry which is preliminary data.</text>
</comment>
<dbReference type="CDD" id="cd07199">
    <property type="entry name" value="Pat17_PNPLA8_PNPLA9_like"/>
    <property type="match status" value="1"/>
</dbReference>
<sequence>MPPQNSSDWLHGFQTGADWFLACGNGLEQATASLCDPHAQSPSTMLLVGTREGEAARQALLPGRSQSRSRGIAQLQADGSTLDDEHPLLVASLDMDNVCTTQKPPPKHNARSRYKVAWLSGHSPTAEADSFVENVVGKLLLPFVDVVCLFLDDFSTREAGIRFLQRCGRHSRLSLGWRPQVILASSSTYRHKGSLGLPMFGSIQRVVLPADGRKTLSSSRFRALKNTILTSVKTVRKRRSASKTLYSAYHLNAFFESALRHVATCASSPFSFILATRECNQIQDRLWLCLRDFLRLCAANHTSQEAALEYMASALMLDSLPPGMHRFQPSAVFESLYQSHCYKAFSSLPSEQGLSPAALCAQLKAIFSRFCAKLDKETLTAVGLHKRNLQTIPIDWNTVQSSQLCLYCLFRKPEHSLRCGHALCESCICKFGAKRQQMEHSYSVSQCLLCQSKSELVVRLKPPTAGSRLLVLDGGGIRGIFTLQILRALDQHRKLPYPVYDEFDLTLGTSTDAGGLIALMFLLRRNLDECIAVFKQLAQRVFRPRQPFGSSPLAKAAAEMEACVKEAFGSDATLFGFTESGARMSGAKVAVTTMTVSSARLCILSNYNGAGVRQGYKHYRASHIEDETLICDAARATSAAPSYFPAKFIRGLGFLQDGGAGKHNNPIDPAEWESRTIWGIAPDLAVSIGTGFARDPESPQISGWDDHVNRVPRAERHKYFRINIALRKEPPLDDVGKMPELEDLAADFLRGHDFSSLTRALFAASFFFELRQKPVVKRNPVVCSGSIRSRSPNTRELVERILQEYPAACFTTEDGTSLGHVGGPSLCAACGRYHKDVDLKVHHLDQRTSIYLQFNQLSQHRISGFPQSMTQLTTLQLLDADFGRPDHQTTNVAGVSSCQCNASRKRKRVVTLKTKPSKRVRLD</sequence>
<feature type="short sequence motif" description="DGA/G" evidence="6">
    <location>
        <begin position="657"/>
        <end position="659"/>
    </location>
</feature>
<dbReference type="GO" id="GO:0047499">
    <property type="term" value="F:calcium-independent phospholipase A2 activity"/>
    <property type="evidence" value="ECO:0007669"/>
    <property type="project" value="TreeGrafter"/>
</dbReference>
<evidence type="ECO:0000256" key="2">
    <source>
        <dbReference type="ARBA" id="ARBA00022771"/>
    </source>
</evidence>
<dbReference type="EMBL" id="CAJRGZ010000010">
    <property type="protein sequence ID" value="CAG5137489.1"/>
    <property type="molecule type" value="Genomic_DNA"/>
</dbReference>
<dbReference type="InterPro" id="IPR016035">
    <property type="entry name" value="Acyl_Trfase/lysoPLipase"/>
</dbReference>
<keyword evidence="10" id="KW-1185">Reference proteome</keyword>
<dbReference type="Pfam" id="PF01734">
    <property type="entry name" value="Patatin"/>
    <property type="match status" value="1"/>
</dbReference>
<comment type="caution">
    <text evidence="6">Lacks conserved residue(s) required for the propagation of feature annotation.</text>
</comment>
<dbReference type="Proteomes" id="UP000676310">
    <property type="component" value="Unassembled WGS sequence"/>
</dbReference>
<keyword evidence="1" id="KW-0479">Metal-binding</keyword>
<evidence type="ECO:0000313" key="10">
    <source>
        <dbReference type="Proteomes" id="UP000676310"/>
    </source>
</evidence>
<proteinExistence type="predicted"/>
<evidence type="ECO:0000259" key="7">
    <source>
        <dbReference type="PROSITE" id="PS50089"/>
    </source>
</evidence>
<dbReference type="GO" id="GO:0016020">
    <property type="term" value="C:membrane"/>
    <property type="evidence" value="ECO:0007669"/>
    <property type="project" value="TreeGrafter"/>
</dbReference>
<evidence type="ECO:0000313" key="9">
    <source>
        <dbReference type="EMBL" id="CAG5137489.1"/>
    </source>
</evidence>